<comment type="pathway">
    <text evidence="2">Protein modification; protein glycosylation.</text>
</comment>
<gene>
    <name evidence="14" type="ORF">PHISCL_01159</name>
</gene>
<dbReference type="GO" id="GO:0016020">
    <property type="term" value="C:membrane"/>
    <property type="evidence" value="ECO:0007669"/>
    <property type="project" value="UniProtKB-SubCell"/>
</dbReference>
<evidence type="ECO:0000256" key="9">
    <source>
        <dbReference type="ARBA" id="ARBA00022968"/>
    </source>
</evidence>
<keyword evidence="5" id="KW-0328">Glycosyltransferase</keyword>
<sequence>MSLSANHSRSWIFVLSPLLGLLLLYYLFRSSPDAYTESSPIREEHEQITYLPPATNPPSPQRESHCHFLRGMEDVFVVLKTGATEVQDKLPVHLQTTLRCLPSYAVFSDYEEDISGVRTHDTLRNVRNETKHSQPDFRIYNRLSTEGRQGLLAVDWKDDVEGPFGKPNIPGWRLDRWKYVPMIDEAIKIRPDAKWYVFLEPDSYMVWPNLLAWLARFDAAKPYYIGSPMQIGDVIFAYSGSGIILSNPAMRRVSKYTARRSKEIDEYTSNNWSGDCVLGKVLRDVGVPLVWSWPMQLTSRVWETDHFSEGYGRRPWCHPAVSYHGMEPRDIQDFYDFEQDWFRNGKNSLLLHGDVFRKLIQNETLTEQEDWDNMSSEPVSEQIGNPLFLSASDCAGHCARDPECLQYSFGNGKCQISRSIIKGTPKAGVHSGWMPYRIQTYLKYMIPCGRVDYVLE</sequence>
<protein>
    <recommendedName>
        <fullName evidence="4">N-acetylgalactosaminide beta-1,3-galactosyltransferase</fullName>
        <ecNumber evidence="4">2.4.1.122</ecNumber>
    </recommendedName>
</protein>
<evidence type="ECO:0000256" key="2">
    <source>
        <dbReference type="ARBA" id="ARBA00004922"/>
    </source>
</evidence>
<proteinExistence type="inferred from homology"/>
<dbReference type="PANTHER" id="PTHR23033">
    <property type="entry name" value="BETA1,3-GALACTOSYLTRANSFERASE"/>
    <property type="match status" value="1"/>
</dbReference>
<dbReference type="GO" id="GO:0000166">
    <property type="term" value="F:nucleotide binding"/>
    <property type="evidence" value="ECO:0007669"/>
    <property type="project" value="UniProtKB-KW"/>
</dbReference>
<evidence type="ECO:0000256" key="8">
    <source>
        <dbReference type="ARBA" id="ARBA00022741"/>
    </source>
</evidence>
<keyword evidence="9" id="KW-0735">Signal-anchor</keyword>
<evidence type="ECO:0000313" key="14">
    <source>
        <dbReference type="EMBL" id="RJE26546.1"/>
    </source>
</evidence>
<comment type="similarity">
    <text evidence="3">Belongs to the glycosyltransferase 31 family. Beta3-Gal-T subfamily.</text>
</comment>
<dbReference type="GO" id="GO:0016263">
    <property type="term" value="F:glycoprotein-N-acetylgalactosamine 3-beta-galactosyltransferase activity"/>
    <property type="evidence" value="ECO:0007669"/>
    <property type="project" value="UniProtKB-EC"/>
</dbReference>
<feature type="domain" description="Fringe-like glycosyltransferase" evidence="13">
    <location>
        <begin position="189"/>
        <end position="291"/>
    </location>
</feature>
<evidence type="ECO:0000256" key="4">
    <source>
        <dbReference type="ARBA" id="ARBA00012557"/>
    </source>
</evidence>
<keyword evidence="7 12" id="KW-0812">Transmembrane</keyword>
<evidence type="ECO:0000259" key="13">
    <source>
        <dbReference type="Pfam" id="PF02434"/>
    </source>
</evidence>
<dbReference type="Proteomes" id="UP000266188">
    <property type="component" value="Unassembled WGS sequence"/>
</dbReference>
<keyword evidence="8" id="KW-0547">Nucleotide-binding</keyword>
<dbReference type="OrthoDB" id="414175at2759"/>
<feature type="transmembrane region" description="Helical" evidence="12">
    <location>
        <begin position="12"/>
        <end position="28"/>
    </location>
</feature>
<comment type="caution">
    <text evidence="14">The sequence shown here is derived from an EMBL/GenBank/DDBJ whole genome shotgun (WGS) entry which is preliminary data.</text>
</comment>
<organism evidence="14 15">
    <name type="scientific">Aspergillus sclerotialis</name>
    <dbReference type="NCBI Taxonomy" id="2070753"/>
    <lineage>
        <taxon>Eukaryota</taxon>
        <taxon>Fungi</taxon>
        <taxon>Dikarya</taxon>
        <taxon>Ascomycota</taxon>
        <taxon>Pezizomycotina</taxon>
        <taxon>Eurotiomycetes</taxon>
        <taxon>Eurotiomycetidae</taxon>
        <taxon>Eurotiales</taxon>
        <taxon>Aspergillaceae</taxon>
        <taxon>Aspergillus</taxon>
        <taxon>Aspergillus subgen. Polypaecilum</taxon>
    </lineage>
</organism>
<dbReference type="PANTHER" id="PTHR23033:SF47">
    <property type="entry name" value="APPLE DOMAIN-CONTAINING PROTEIN-RELATED"/>
    <property type="match status" value="1"/>
</dbReference>
<dbReference type="InterPro" id="IPR003378">
    <property type="entry name" value="Fringe-like_glycosylTrfase"/>
</dbReference>
<keyword evidence="10 12" id="KW-1133">Transmembrane helix</keyword>
<dbReference type="Pfam" id="PF02434">
    <property type="entry name" value="Fringe"/>
    <property type="match status" value="1"/>
</dbReference>
<keyword evidence="11 12" id="KW-0472">Membrane</keyword>
<dbReference type="InterPro" id="IPR026050">
    <property type="entry name" value="C1GALT1/C1GALT1_chp1"/>
</dbReference>
<comment type="subcellular location">
    <subcellularLocation>
        <location evidence="1">Membrane</location>
        <topology evidence="1">Single-pass type II membrane protein</topology>
    </subcellularLocation>
</comment>
<keyword evidence="6" id="KW-0808">Transferase</keyword>
<dbReference type="Gene3D" id="3.90.550.50">
    <property type="match status" value="1"/>
</dbReference>
<accession>A0A3A2ZTZ7</accession>
<dbReference type="EMBL" id="MVGC01000020">
    <property type="protein sequence ID" value="RJE26546.1"/>
    <property type="molecule type" value="Genomic_DNA"/>
</dbReference>
<dbReference type="EC" id="2.4.1.122" evidence="4"/>
<evidence type="ECO:0000256" key="1">
    <source>
        <dbReference type="ARBA" id="ARBA00004606"/>
    </source>
</evidence>
<evidence type="ECO:0000256" key="5">
    <source>
        <dbReference type="ARBA" id="ARBA00022676"/>
    </source>
</evidence>
<evidence type="ECO:0000256" key="11">
    <source>
        <dbReference type="ARBA" id="ARBA00023136"/>
    </source>
</evidence>
<evidence type="ECO:0000256" key="3">
    <source>
        <dbReference type="ARBA" id="ARBA00006462"/>
    </source>
</evidence>
<keyword evidence="15" id="KW-1185">Reference proteome</keyword>
<reference evidence="15" key="1">
    <citation type="submission" date="2017-02" db="EMBL/GenBank/DDBJ databases">
        <authorList>
            <person name="Tafer H."/>
            <person name="Lopandic K."/>
        </authorList>
    </citation>
    <scope>NUCLEOTIDE SEQUENCE [LARGE SCALE GENOMIC DNA]</scope>
    <source>
        <strain evidence="15">CBS 366.77</strain>
    </source>
</reference>
<evidence type="ECO:0000256" key="12">
    <source>
        <dbReference type="SAM" id="Phobius"/>
    </source>
</evidence>
<evidence type="ECO:0000256" key="7">
    <source>
        <dbReference type="ARBA" id="ARBA00022692"/>
    </source>
</evidence>
<evidence type="ECO:0000256" key="10">
    <source>
        <dbReference type="ARBA" id="ARBA00022989"/>
    </source>
</evidence>
<evidence type="ECO:0000256" key="6">
    <source>
        <dbReference type="ARBA" id="ARBA00022679"/>
    </source>
</evidence>
<evidence type="ECO:0000313" key="15">
    <source>
        <dbReference type="Proteomes" id="UP000266188"/>
    </source>
</evidence>
<dbReference type="AlphaFoldDB" id="A0A3A2ZTZ7"/>
<name>A0A3A2ZTZ7_9EURO</name>